<evidence type="ECO:0000313" key="8">
    <source>
        <dbReference type="EMBL" id="MBA5779123.1"/>
    </source>
</evidence>
<gene>
    <name evidence="8" type="ORF">H2509_18500</name>
</gene>
<dbReference type="InterPro" id="IPR023095">
    <property type="entry name" value="Ade_MeTrfase_dom_2"/>
</dbReference>
<dbReference type="Proteomes" id="UP000541109">
    <property type="component" value="Unassembled WGS sequence"/>
</dbReference>
<dbReference type="SUPFAM" id="SSF53335">
    <property type="entry name" value="S-adenosyl-L-methionine-dependent methyltransferases"/>
    <property type="match status" value="1"/>
</dbReference>
<dbReference type="PANTHER" id="PTHR30481">
    <property type="entry name" value="DNA ADENINE METHYLASE"/>
    <property type="match status" value="1"/>
</dbReference>
<feature type="binding site" evidence="7">
    <location>
        <position position="191"/>
    </location>
    <ligand>
        <name>S-adenosyl-L-methionine</name>
        <dbReference type="ChEBI" id="CHEBI:59789"/>
    </ligand>
</feature>
<reference evidence="8 9" key="1">
    <citation type="submission" date="2020-07" db="EMBL/GenBank/DDBJ databases">
        <title>Stappia sp., F7233, whole genome shotgun sequencing project.</title>
        <authorList>
            <person name="Jiang S."/>
            <person name="Liu Z.W."/>
            <person name="Du Z.J."/>
        </authorList>
    </citation>
    <scope>NUCLEOTIDE SEQUENCE [LARGE SCALE GENOMIC DNA]</scope>
    <source>
        <strain evidence="8 9">F7233</strain>
    </source>
</reference>
<dbReference type="InterPro" id="IPR012327">
    <property type="entry name" value="MeTrfase_D12"/>
</dbReference>
<evidence type="ECO:0000256" key="5">
    <source>
        <dbReference type="ARBA" id="ARBA00022691"/>
    </source>
</evidence>
<dbReference type="InterPro" id="IPR029063">
    <property type="entry name" value="SAM-dependent_MTases_sf"/>
</dbReference>
<protein>
    <recommendedName>
        <fullName evidence="2">site-specific DNA-methyltransferase (adenine-specific)</fullName>
        <ecNumber evidence="2">2.1.1.72</ecNumber>
    </recommendedName>
</protein>
<feature type="binding site" evidence="7">
    <location>
        <position position="24"/>
    </location>
    <ligand>
        <name>S-adenosyl-L-methionine</name>
        <dbReference type="ChEBI" id="CHEBI:59789"/>
    </ligand>
</feature>
<evidence type="ECO:0000256" key="1">
    <source>
        <dbReference type="ARBA" id="ARBA00006594"/>
    </source>
</evidence>
<dbReference type="GO" id="GO:0043565">
    <property type="term" value="F:sequence-specific DNA binding"/>
    <property type="evidence" value="ECO:0007669"/>
    <property type="project" value="TreeGrafter"/>
</dbReference>
<dbReference type="PRINTS" id="PR00505">
    <property type="entry name" value="D12N6MTFRASE"/>
</dbReference>
<evidence type="ECO:0000256" key="3">
    <source>
        <dbReference type="ARBA" id="ARBA00022603"/>
    </source>
</evidence>
<dbReference type="PIRSF" id="PIRSF000398">
    <property type="entry name" value="M_m6A_EcoRV"/>
    <property type="match status" value="1"/>
</dbReference>
<dbReference type="GO" id="GO:0032259">
    <property type="term" value="P:methylation"/>
    <property type="evidence" value="ECO:0007669"/>
    <property type="project" value="UniProtKB-KW"/>
</dbReference>
<sequence length="274" mass="31063">MKSNLFGQRETEAVTPVAPWIGGKRNLAKRLTRLIANVAHKTYCEPFVGMGGVFLRRTVLPPAEVINDYSGDVVNLFRILQRHYPQFIETLRFQVTSRREFDRLSRTDPSTLTDLERAARFLYLQRTAFGGKVAGRTFGVSLDGRARFDLTKLAPMLEEVHERLAGVVIENLSFADFIPRYDGPDTLFYCDPPYWGCETDYGKDMFGRPDFERLRDCLAAVKGRWILSINDVPEIRALFAGFTIAEVAVTYSINDGDTKQAAELIIGNFEHPLL</sequence>
<dbReference type="RefSeq" id="WP_182167948.1">
    <property type="nucleotide sequence ID" value="NZ_JACFXV010000065.1"/>
</dbReference>
<feature type="binding site" evidence="7">
    <location>
        <position position="68"/>
    </location>
    <ligand>
        <name>S-adenosyl-L-methionine</name>
        <dbReference type="ChEBI" id="CHEBI:59789"/>
    </ligand>
</feature>
<organism evidence="8 9">
    <name type="scientific">Stappia albiluteola</name>
    <dbReference type="NCBI Taxonomy" id="2758565"/>
    <lineage>
        <taxon>Bacteria</taxon>
        <taxon>Pseudomonadati</taxon>
        <taxon>Pseudomonadota</taxon>
        <taxon>Alphaproteobacteria</taxon>
        <taxon>Hyphomicrobiales</taxon>
        <taxon>Stappiaceae</taxon>
        <taxon>Stappia</taxon>
    </lineage>
</organism>
<keyword evidence="5" id="KW-0949">S-adenosyl-L-methionine</keyword>
<keyword evidence="9" id="KW-1185">Reference proteome</keyword>
<dbReference type="GO" id="GO:0009307">
    <property type="term" value="P:DNA restriction-modification system"/>
    <property type="evidence" value="ECO:0007669"/>
    <property type="project" value="InterPro"/>
</dbReference>
<dbReference type="Gene3D" id="3.40.50.150">
    <property type="entry name" value="Vaccinia Virus protein VP39"/>
    <property type="match status" value="1"/>
</dbReference>
<dbReference type="EMBL" id="JACFXV010000065">
    <property type="protein sequence ID" value="MBA5779123.1"/>
    <property type="molecule type" value="Genomic_DNA"/>
</dbReference>
<comment type="catalytic activity">
    <reaction evidence="6">
        <text>a 2'-deoxyadenosine in DNA + S-adenosyl-L-methionine = an N(6)-methyl-2'-deoxyadenosine in DNA + S-adenosyl-L-homocysteine + H(+)</text>
        <dbReference type="Rhea" id="RHEA:15197"/>
        <dbReference type="Rhea" id="RHEA-COMP:12418"/>
        <dbReference type="Rhea" id="RHEA-COMP:12419"/>
        <dbReference type="ChEBI" id="CHEBI:15378"/>
        <dbReference type="ChEBI" id="CHEBI:57856"/>
        <dbReference type="ChEBI" id="CHEBI:59789"/>
        <dbReference type="ChEBI" id="CHEBI:90615"/>
        <dbReference type="ChEBI" id="CHEBI:90616"/>
        <dbReference type="EC" id="2.1.1.72"/>
    </reaction>
</comment>
<dbReference type="GO" id="GO:0006298">
    <property type="term" value="P:mismatch repair"/>
    <property type="evidence" value="ECO:0007669"/>
    <property type="project" value="TreeGrafter"/>
</dbReference>
<comment type="similarity">
    <text evidence="1">Belongs to the N(4)/N(6)-methyltransferase family.</text>
</comment>
<dbReference type="PANTHER" id="PTHR30481:SF4">
    <property type="entry name" value="SITE-SPECIFIC DNA-METHYLTRANSFERASE (ADENINE-SPECIFIC)"/>
    <property type="match status" value="1"/>
</dbReference>
<dbReference type="AlphaFoldDB" id="A0A839AHE2"/>
<evidence type="ECO:0000256" key="6">
    <source>
        <dbReference type="ARBA" id="ARBA00047942"/>
    </source>
</evidence>
<evidence type="ECO:0000256" key="7">
    <source>
        <dbReference type="PIRSR" id="PIRSR000398-1"/>
    </source>
</evidence>
<dbReference type="InterPro" id="IPR012263">
    <property type="entry name" value="M_m6A_EcoRV"/>
</dbReference>
<name>A0A839AHE2_9HYPH</name>
<dbReference type="EC" id="2.1.1.72" evidence="2"/>
<proteinExistence type="inferred from homology"/>
<dbReference type="Gene3D" id="1.10.1020.10">
    <property type="entry name" value="Adenine-specific Methyltransferase, Domain 2"/>
    <property type="match status" value="1"/>
</dbReference>
<evidence type="ECO:0000256" key="4">
    <source>
        <dbReference type="ARBA" id="ARBA00022679"/>
    </source>
</evidence>
<dbReference type="Pfam" id="PF02086">
    <property type="entry name" value="MethyltransfD12"/>
    <property type="match status" value="1"/>
</dbReference>
<feature type="binding site" evidence="7">
    <location>
        <position position="20"/>
    </location>
    <ligand>
        <name>S-adenosyl-L-methionine</name>
        <dbReference type="ChEBI" id="CHEBI:59789"/>
    </ligand>
</feature>
<dbReference type="GO" id="GO:1904047">
    <property type="term" value="F:S-adenosyl-L-methionine binding"/>
    <property type="evidence" value="ECO:0007669"/>
    <property type="project" value="TreeGrafter"/>
</dbReference>
<evidence type="ECO:0000256" key="2">
    <source>
        <dbReference type="ARBA" id="ARBA00011900"/>
    </source>
</evidence>
<accession>A0A839AHE2</accession>
<keyword evidence="3 8" id="KW-0489">Methyltransferase</keyword>
<evidence type="ECO:0000313" key="9">
    <source>
        <dbReference type="Proteomes" id="UP000541109"/>
    </source>
</evidence>
<keyword evidence="4" id="KW-0808">Transferase</keyword>
<comment type="caution">
    <text evidence="8">The sequence shown here is derived from an EMBL/GenBank/DDBJ whole genome shotgun (WGS) entry which is preliminary data.</text>
</comment>
<dbReference type="GO" id="GO:0009007">
    <property type="term" value="F:site-specific DNA-methyltransferase (adenine-specific) activity"/>
    <property type="evidence" value="ECO:0007669"/>
    <property type="project" value="UniProtKB-EC"/>
</dbReference>